<evidence type="ECO:0000313" key="6">
    <source>
        <dbReference type="EMBL" id="CAE7217533.1"/>
    </source>
</evidence>
<feature type="compositionally biased region" description="Basic and acidic residues" evidence="5">
    <location>
        <begin position="406"/>
        <end position="421"/>
    </location>
</feature>
<dbReference type="GO" id="GO:0005516">
    <property type="term" value="F:calmodulin binding"/>
    <property type="evidence" value="ECO:0007669"/>
    <property type="project" value="UniProtKB-KW"/>
</dbReference>
<organism evidence="6 7">
    <name type="scientific">Symbiodinium pilosum</name>
    <name type="common">Dinoflagellate</name>
    <dbReference type="NCBI Taxonomy" id="2952"/>
    <lineage>
        <taxon>Eukaryota</taxon>
        <taxon>Sar</taxon>
        <taxon>Alveolata</taxon>
        <taxon>Dinophyceae</taxon>
        <taxon>Suessiales</taxon>
        <taxon>Symbiodiniaceae</taxon>
        <taxon>Symbiodinium</taxon>
    </lineage>
</organism>
<accession>A0A812JZD6</accession>
<keyword evidence="2" id="KW-0963">Cytoplasm</keyword>
<dbReference type="GO" id="GO:0000922">
    <property type="term" value="C:spindle pole"/>
    <property type="evidence" value="ECO:0007669"/>
    <property type="project" value="TreeGrafter"/>
</dbReference>
<feature type="region of interest" description="Disordered" evidence="5">
    <location>
        <begin position="586"/>
        <end position="626"/>
    </location>
</feature>
<dbReference type="Proteomes" id="UP000649617">
    <property type="component" value="Unassembled WGS sequence"/>
</dbReference>
<dbReference type="GO" id="GO:0051295">
    <property type="term" value="P:establishment of meiotic spindle localization"/>
    <property type="evidence" value="ECO:0007669"/>
    <property type="project" value="TreeGrafter"/>
</dbReference>
<gene>
    <name evidence="6" type="ORF">SPIL2461_LOCUS2696</name>
</gene>
<dbReference type="InterPro" id="IPR051185">
    <property type="entry name" value="ASPM"/>
</dbReference>
<keyword evidence="4" id="KW-0175">Coiled coil</keyword>
<reference evidence="6" key="1">
    <citation type="submission" date="2021-02" db="EMBL/GenBank/DDBJ databases">
        <authorList>
            <person name="Dougan E. K."/>
            <person name="Rhodes N."/>
            <person name="Thang M."/>
            <person name="Chan C."/>
        </authorList>
    </citation>
    <scope>NUCLEOTIDE SEQUENCE</scope>
</reference>
<keyword evidence="3" id="KW-0112">Calmodulin-binding</keyword>
<name>A0A812JZD6_SYMPI</name>
<dbReference type="OrthoDB" id="447304at2759"/>
<comment type="caution">
    <text evidence="6">The sequence shown here is derived from an EMBL/GenBank/DDBJ whole genome shotgun (WGS) entry which is preliminary data.</text>
</comment>
<keyword evidence="7" id="KW-1185">Reference proteome</keyword>
<feature type="compositionally biased region" description="Basic and acidic residues" evidence="5">
    <location>
        <begin position="546"/>
        <end position="561"/>
    </location>
</feature>
<feature type="compositionally biased region" description="Basic and acidic residues" evidence="5">
    <location>
        <begin position="232"/>
        <end position="242"/>
    </location>
</feature>
<dbReference type="AlphaFoldDB" id="A0A812JZD6"/>
<feature type="compositionally biased region" description="Basic and acidic residues" evidence="5">
    <location>
        <begin position="586"/>
        <end position="602"/>
    </location>
</feature>
<protein>
    <submittedName>
        <fullName evidence="6">Uncharacterized protein</fullName>
    </submittedName>
</protein>
<feature type="region of interest" description="Disordered" evidence="5">
    <location>
        <begin position="546"/>
        <end position="574"/>
    </location>
</feature>
<dbReference type="EMBL" id="CAJNIZ010003014">
    <property type="protein sequence ID" value="CAE7217533.1"/>
    <property type="molecule type" value="Genomic_DNA"/>
</dbReference>
<dbReference type="GO" id="GO:0007051">
    <property type="term" value="P:spindle organization"/>
    <property type="evidence" value="ECO:0007669"/>
    <property type="project" value="TreeGrafter"/>
</dbReference>
<dbReference type="PANTHER" id="PTHR22706">
    <property type="entry name" value="ASSEMBLY FACTOR FOR SPINDLE MICROTUBULES"/>
    <property type="match status" value="1"/>
</dbReference>
<feature type="coiled-coil region" evidence="4">
    <location>
        <begin position="182"/>
        <end position="225"/>
    </location>
</feature>
<evidence type="ECO:0000313" key="7">
    <source>
        <dbReference type="Proteomes" id="UP000649617"/>
    </source>
</evidence>
<evidence type="ECO:0000256" key="4">
    <source>
        <dbReference type="SAM" id="Coils"/>
    </source>
</evidence>
<evidence type="ECO:0000256" key="3">
    <source>
        <dbReference type="ARBA" id="ARBA00022860"/>
    </source>
</evidence>
<feature type="compositionally biased region" description="Polar residues" evidence="5">
    <location>
        <begin position="245"/>
        <end position="255"/>
    </location>
</feature>
<dbReference type="Gene3D" id="1.20.5.190">
    <property type="match status" value="3"/>
</dbReference>
<evidence type="ECO:0000256" key="1">
    <source>
        <dbReference type="ARBA" id="ARBA00004496"/>
    </source>
</evidence>
<dbReference type="PANTHER" id="PTHR22706:SF1">
    <property type="entry name" value="ASSEMBLY FACTOR FOR SPINDLE MICROTUBULES"/>
    <property type="match status" value="1"/>
</dbReference>
<feature type="region of interest" description="Disordered" evidence="5">
    <location>
        <begin position="401"/>
        <end position="486"/>
    </location>
</feature>
<dbReference type="GO" id="GO:0005737">
    <property type="term" value="C:cytoplasm"/>
    <property type="evidence" value="ECO:0007669"/>
    <property type="project" value="UniProtKB-SubCell"/>
</dbReference>
<evidence type="ECO:0000256" key="5">
    <source>
        <dbReference type="SAM" id="MobiDB-lite"/>
    </source>
</evidence>
<feature type="region of interest" description="Disordered" evidence="5">
    <location>
        <begin position="353"/>
        <end position="379"/>
    </location>
</feature>
<feature type="region of interest" description="Disordered" evidence="5">
    <location>
        <begin position="226"/>
        <end position="255"/>
    </location>
</feature>
<dbReference type="GO" id="GO:0000278">
    <property type="term" value="P:mitotic cell cycle"/>
    <property type="evidence" value="ECO:0007669"/>
    <property type="project" value="TreeGrafter"/>
</dbReference>
<sequence>MEWSLSGQVASFVSKQLQPAPPSGSKPKRAGLRRALYASKITESLTPRQQTATEVGLQRKACILGHFSNDRPTPALYDKAYDFMSRGFAEMEPASARRAGTDVGAGEAAEDEEVLIPPLLLRIRVAKSVRDYEAMRDADSPPPEALVHGVRSLRSLQQIREEESAATKIQAKFRQKQAAGEVQRLKEQQKEESEAAARIQAKYRGRQAEKQVQEMREQKQAATAIQSRYRQRAAERRQKEQETASATRIQSKFRQKQAASEVQSLRQKHCGGSRAHDRKQMLDEFRRQIAVKVQVVLDSGKAIINVHLAAKEKLQGATDATGDNSDIPMNDETAGAATKIQARFRQRQAAQEVEAMRRGNERENNKGQEQDTADGNIDIPMNEETAGAATKIQARFRQKQAAQEVEAMRRGNERENNKGQEQDTADGNIDIPMNEETAGAATKIQARFRQKQAAQEVEAMRTEKGQEMREEQEPDEPGPGESMDIPVTDETADAATKIQAKFRQKQAAQEVEAKRKEKEETVAAATKIQAKFRQQQAKTEVDALRKKGQEVQEVQPDKYETDVDLEGDLTRPDEQVSEVEAMLKEKEKEQHHLVEEKSERVEGMFGTQQEKRPMAFSPAIPEGDEE</sequence>
<comment type="subcellular location">
    <subcellularLocation>
        <location evidence="1">Cytoplasm</location>
    </subcellularLocation>
</comment>
<feature type="compositionally biased region" description="Basic and acidic residues" evidence="5">
    <location>
        <begin position="354"/>
        <end position="369"/>
    </location>
</feature>
<feature type="compositionally biased region" description="Basic and acidic residues" evidence="5">
    <location>
        <begin position="458"/>
        <end position="471"/>
    </location>
</feature>
<dbReference type="PROSITE" id="PS50096">
    <property type="entry name" value="IQ"/>
    <property type="match status" value="7"/>
</dbReference>
<proteinExistence type="predicted"/>
<evidence type="ECO:0000256" key="2">
    <source>
        <dbReference type="ARBA" id="ARBA00022490"/>
    </source>
</evidence>